<reference evidence="2 3" key="1">
    <citation type="submission" date="2024-04" db="EMBL/GenBank/DDBJ databases">
        <title>A novel species isolated from cricket.</title>
        <authorList>
            <person name="Wang H.-C."/>
        </authorList>
    </citation>
    <scope>NUCLEOTIDE SEQUENCE [LARGE SCALE GENOMIC DNA]</scope>
    <source>
        <strain evidence="2 3">WL0021</strain>
    </source>
</reference>
<dbReference type="PROSITE" id="PS51257">
    <property type="entry name" value="PROKAR_LIPOPROTEIN"/>
    <property type="match status" value="1"/>
</dbReference>
<proteinExistence type="predicted"/>
<accession>A0ABV0BIN1</accession>
<sequence length="211" mass="22438">MTIRFSKNKGAFVLSLTASLFLFAGCTPKPSERYMLSSAKSLQQGGSRVFGYAANPDRKELAGYLADAMQACLINSNSSYSGMVVQGPKFVKSGTWQIVLADPNVKAEDSREVVVTVGNPPERVGILKYVPKEVSMGKVSIGIKRTGAVNRSDLVIGIVMDTAAGLAPCAAVPATGMPLGGNKRTQAPNAGVIRPTFVPPPSPMHYPKFYR</sequence>
<evidence type="ECO:0000313" key="3">
    <source>
        <dbReference type="Proteomes" id="UP001418637"/>
    </source>
</evidence>
<gene>
    <name evidence="2" type="ORF">WJT86_07165</name>
</gene>
<feature type="signal peptide" evidence="1">
    <location>
        <begin position="1"/>
        <end position="24"/>
    </location>
</feature>
<comment type="caution">
    <text evidence="2">The sequence shown here is derived from an EMBL/GenBank/DDBJ whole genome shotgun (WGS) entry which is preliminary data.</text>
</comment>
<name>A0ABV0BIN1_9HYPH</name>
<evidence type="ECO:0000313" key="2">
    <source>
        <dbReference type="EMBL" id="MEN3930838.1"/>
    </source>
</evidence>
<dbReference type="Proteomes" id="UP001418637">
    <property type="component" value="Unassembled WGS sequence"/>
</dbReference>
<dbReference type="RefSeq" id="WP_346336863.1">
    <property type="nucleotide sequence ID" value="NZ_JBBYXI010000002.1"/>
</dbReference>
<evidence type="ECO:0000256" key="1">
    <source>
        <dbReference type="SAM" id="SignalP"/>
    </source>
</evidence>
<protein>
    <submittedName>
        <fullName evidence="2">Uncharacterized protein</fullName>
    </submittedName>
</protein>
<dbReference type="EMBL" id="JBBYXI010000002">
    <property type="protein sequence ID" value="MEN3930838.1"/>
    <property type="molecule type" value="Genomic_DNA"/>
</dbReference>
<feature type="chain" id="PRO_5046317449" evidence="1">
    <location>
        <begin position="25"/>
        <end position="211"/>
    </location>
</feature>
<keyword evidence="1" id="KW-0732">Signal</keyword>
<organism evidence="2 3">
    <name type="scientific">Hohaiivirga grylli</name>
    <dbReference type="NCBI Taxonomy" id="3133970"/>
    <lineage>
        <taxon>Bacteria</taxon>
        <taxon>Pseudomonadati</taxon>
        <taxon>Pseudomonadota</taxon>
        <taxon>Alphaproteobacteria</taxon>
        <taxon>Hyphomicrobiales</taxon>
        <taxon>Methylobacteriaceae</taxon>
        <taxon>Hohaiivirga</taxon>
    </lineage>
</organism>
<keyword evidence="3" id="KW-1185">Reference proteome</keyword>